<accession>A0A6P5SUA4</accession>
<dbReference type="RefSeq" id="XP_021820430.1">
    <property type="nucleotide sequence ID" value="XM_021964738.1"/>
</dbReference>
<dbReference type="InterPro" id="IPR002156">
    <property type="entry name" value="RNaseH_domain"/>
</dbReference>
<evidence type="ECO:0000313" key="2">
    <source>
        <dbReference type="Proteomes" id="UP000515124"/>
    </source>
</evidence>
<dbReference type="InterPro" id="IPR044730">
    <property type="entry name" value="RNase_H-like_dom_plant"/>
</dbReference>
<name>A0A6P5SUA4_PRUAV</name>
<dbReference type="PANTHER" id="PTHR47074">
    <property type="entry name" value="BNAC02G40300D PROTEIN"/>
    <property type="match status" value="1"/>
</dbReference>
<dbReference type="GO" id="GO:0003676">
    <property type="term" value="F:nucleic acid binding"/>
    <property type="evidence" value="ECO:0007669"/>
    <property type="project" value="InterPro"/>
</dbReference>
<dbReference type="Pfam" id="PF13456">
    <property type="entry name" value="RVT_3"/>
    <property type="match status" value="1"/>
</dbReference>
<dbReference type="InterPro" id="IPR012337">
    <property type="entry name" value="RNaseH-like_sf"/>
</dbReference>
<dbReference type="Gramene" id="Pav_sc0000863.1_g030.1.br:mrna">
    <property type="protein sequence ID" value="Pav_sc0000863.1_g030.1.br:CDS:1"/>
    <property type="gene ID" value="Pav_sc0000863.1_g030.1.br"/>
</dbReference>
<dbReference type="InterPro" id="IPR036397">
    <property type="entry name" value="RNaseH_sf"/>
</dbReference>
<sequence>MWSIWKARCKAVFEQVRPNPLEVLIGAREAWSEFLQKEVCPGSINRVGGEDSMVNPGLSWCAPPNPFLKLNVDASWQKDSGLAGLGIIIRNHMGDFKYGKVLKTTTGSVEIAEAQAIIEVLSFALENGITHVYVESDSKKVMDNCAGNIAKGDWGIYPSLCRIQDLKSKFSAVRWAWIPREANAVADAAAAIAFGGMGTEVWVDRPPSSLVHVLSRDGLPCPP</sequence>
<dbReference type="SUPFAM" id="SSF53098">
    <property type="entry name" value="Ribonuclease H-like"/>
    <property type="match status" value="1"/>
</dbReference>
<dbReference type="AlphaFoldDB" id="A0A6P5SUA4"/>
<dbReference type="GeneID" id="110762133"/>
<dbReference type="InterPro" id="IPR052929">
    <property type="entry name" value="RNase_H-like_EbsB-rel"/>
</dbReference>
<proteinExistence type="predicted"/>
<dbReference type="CDD" id="cd06222">
    <property type="entry name" value="RNase_H_like"/>
    <property type="match status" value="1"/>
</dbReference>
<dbReference type="GO" id="GO:0004523">
    <property type="term" value="F:RNA-DNA hybrid ribonuclease activity"/>
    <property type="evidence" value="ECO:0007669"/>
    <property type="project" value="InterPro"/>
</dbReference>
<dbReference type="Gene3D" id="3.30.420.10">
    <property type="entry name" value="Ribonuclease H-like superfamily/Ribonuclease H"/>
    <property type="match status" value="1"/>
</dbReference>
<keyword evidence="2" id="KW-1185">Reference proteome</keyword>
<feature type="domain" description="RNase H type-1" evidence="1">
    <location>
        <begin position="71"/>
        <end position="191"/>
    </location>
</feature>
<organism evidence="2 3">
    <name type="scientific">Prunus avium</name>
    <name type="common">Cherry</name>
    <name type="synonym">Cerasus avium</name>
    <dbReference type="NCBI Taxonomy" id="42229"/>
    <lineage>
        <taxon>Eukaryota</taxon>
        <taxon>Viridiplantae</taxon>
        <taxon>Streptophyta</taxon>
        <taxon>Embryophyta</taxon>
        <taxon>Tracheophyta</taxon>
        <taxon>Spermatophyta</taxon>
        <taxon>Magnoliopsida</taxon>
        <taxon>eudicotyledons</taxon>
        <taxon>Gunneridae</taxon>
        <taxon>Pentapetalae</taxon>
        <taxon>rosids</taxon>
        <taxon>fabids</taxon>
        <taxon>Rosales</taxon>
        <taxon>Rosaceae</taxon>
        <taxon>Amygdaloideae</taxon>
        <taxon>Amygdaleae</taxon>
        <taxon>Prunus</taxon>
    </lineage>
</organism>
<protein>
    <submittedName>
        <fullName evidence="3">Uncharacterized protein LOC110762133</fullName>
    </submittedName>
</protein>
<dbReference type="PANTHER" id="PTHR47074:SF73">
    <property type="entry name" value="OS04G0448401 PROTEIN"/>
    <property type="match status" value="1"/>
</dbReference>
<reference evidence="3" key="1">
    <citation type="submission" date="2025-08" db="UniProtKB">
        <authorList>
            <consortium name="RefSeq"/>
        </authorList>
    </citation>
    <scope>IDENTIFICATION</scope>
</reference>
<evidence type="ECO:0000313" key="3">
    <source>
        <dbReference type="RefSeq" id="XP_021820430.1"/>
    </source>
</evidence>
<gene>
    <name evidence="3" type="primary">LOC110762133</name>
</gene>
<dbReference type="KEGG" id="pavi:110762133"/>
<evidence type="ECO:0000259" key="1">
    <source>
        <dbReference type="Pfam" id="PF13456"/>
    </source>
</evidence>
<dbReference type="Proteomes" id="UP000515124">
    <property type="component" value="Unplaced"/>
</dbReference>